<dbReference type="EMBL" id="PIXR01003401">
    <property type="protein sequence ID" value="TBT96807.1"/>
    <property type="molecule type" value="Genomic_DNA"/>
</dbReference>
<organism evidence="1 2">
    <name type="scientific">Hamiltosporidium magnivora</name>
    <dbReference type="NCBI Taxonomy" id="148818"/>
    <lineage>
        <taxon>Eukaryota</taxon>
        <taxon>Fungi</taxon>
        <taxon>Fungi incertae sedis</taxon>
        <taxon>Microsporidia</taxon>
        <taxon>Dubosqiidae</taxon>
        <taxon>Hamiltosporidium</taxon>
    </lineage>
</organism>
<reference evidence="1 2" key="1">
    <citation type="submission" date="2017-12" db="EMBL/GenBank/DDBJ databases">
        <authorList>
            <person name="Pombert J.-F."/>
            <person name="Haag K.L."/>
            <person name="Ebert D."/>
        </authorList>
    </citation>
    <scope>NUCLEOTIDE SEQUENCE [LARGE SCALE GENOMIC DNA]</scope>
    <source>
        <strain evidence="1">IL-BN-2</strain>
    </source>
</reference>
<gene>
    <name evidence="1" type="ORF">CWI39_3401p0010</name>
</gene>
<name>A0A4Q9KQ71_9MICR</name>
<comment type="caution">
    <text evidence="1">The sequence shown here is derived from an EMBL/GenBank/DDBJ whole genome shotgun (WGS) entry which is preliminary data.</text>
</comment>
<feature type="non-terminal residue" evidence="1">
    <location>
        <position position="98"/>
    </location>
</feature>
<evidence type="ECO:0000313" key="2">
    <source>
        <dbReference type="Proteomes" id="UP000293045"/>
    </source>
</evidence>
<dbReference type="AlphaFoldDB" id="A0A4Q9KQ71"/>
<dbReference type="VEuPathDB" id="MicrosporidiaDB:CWI39_3401p0010"/>
<dbReference type="VEuPathDB" id="MicrosporidiaDB:CWI36_0082p0050"/>
<sequence>MIGKIKIQDAVYNSAYSDDLLNKTVSLPFQSDELIRLFNSLEKGSMGNKKLLPVHRHLKNQMITKTDVSDKLAVVCTKIDALANFKILFCEFDLKYLV</sequence>
<evidence type="ECO:0000313" key="1">
    <source>
        <dbReference type="EMBL" id="TBT96807.1"/>
    </source>
</evidence>
<dbReference type="Proteomes" id="UP000293045">
    <property type="component" value="Unassembled WGS sequence"/>
</dbReference>
<accession>A0A4Q9KQ71</accession>
<proteinExistence type="predicted"/>
<protein>
    <submittedName>
        <fullName evidence="1">Uncharacterized protein</fullName>
    </submittedName>
</protein>